<keyword evidence="8" id="KW-1185">Reference proteome</keyword>
<feature type="compositionally biased region" description="Pro residues" evidence="5">
    <location>
        <begin position="592"/>
        <end position="605"/>
    </location>
</feature>
<dbReference type="Pfam" id="PF00628">
    <property type="entry name" value="PHD"/>
    <property type="match status" value="1"/>
</dbReference>
<evidence type="ECO:0000256" key="2">
    <source>
        <dbReference type="ARBA" id="ARBA00022771"/>
    </source>
</evidence>
<evidence type="ECO:0000313" key="7">
    <source>
        <dbReference type="EMBL" id="KAJ5107904.1"/>
    </source>
</evidence>
<feature type="compositionally biased region" description="Basic residues" evidence="5">
    <location>
        <begin position="199"/>
        <end position="216"/>
    </location>
</feature>
<feature type="compositionally biased region" description="Polar residues" evidence="5">
    <location>
        <begin position="651"/>
        <end position="672"/>
    </location>
</feature>
<reference evidence="7" key="1">
    <citation type="submission" date="2022-11" db="EMBL/GenBank/DDBJ databases">
        <authorList>
            <person name="Petersen C."/>
        </authorList>
    </citation>
    <scope>NUCLEOTIDE SEQUENCE</scope>
    <source>
        <strain evidence="7">IBT 30069</strain>
    </source>
</reference>
<dbReference type="InterPro" id="IPR013083">
    <property type="entry name" value="Znf_RING/FYVE/PHD"/>
</dbReference>
<feature type="domain" description="PHD-type" evidence="6">
    <location>
        <begin position="429"/>
        <end position="485"/>
    </location>
</feature>
<dbReference type="AlphaFoldDB" id="A0A9W9FWV7"/>
<feature type="compositionally biased region" description="Polar residues" evidence="5">
    <location>
        <begin position="716"/>
        <end position="733"/>
    </location>
</feature>
<sequence>MGTRKRTRSEAVPAPEEPATEQPGLLQRIRSSWEFASLMQYIAMFGKVMKIDDDFEIEDLEDECLKPEPSHRLLEIGLCLLKWISSHRGLTFENFDEYTRRQYNAKAPHIPNPFGQEEEPLKFLQFDVFLKLRVLHQLSVWTFWNADRIREKIPEKKESEQLQWRIEEFGYDQEGRSYYVLDDNRLYRRTEPPIPAPQRPKKKPKSRSSRNSRASRRVSALAAEEQEDESKTDAANGTASEGEYKWECIAVTLPEYQEFLETIRKSKDPDEQYLRDRIEEHVVPLLEKADESQQRKRIKREKELLNLQMLAGAKRSSRLAQKEERERVEKEAAESARKHETDLAEARREQARHQQLEKERQSRMMTREQRTRDREQKRLLHEAELERIAAEQEKLARGEGRVSARNLKAELEKSQKNLNDLTQEDDEWIFDCSGCGAYGENLDDGSHSVACEKCNVWQHSKCLGIPMEDAEKDDFHFVCRDCKRKQEEANKPKIPPLKFRVSSSASPHSTPPTAKKQKMEDDAIAPPSPVKQTHAALSSMQNGGSRPSSEHTAAAVSPAKPSLPSLTSQGQFYPPSSPQRLSHHINKTPLPSSSPPRAPFSPPKNGPMYPSLGHQPQLGHSQGALPHMPGPHMHQLPPMNLPSLPAMNPVRPSSSHSGPSQTQPSMSPTQGNHEVGPLAGFPHTSGAANGSGYRPFDPYSNYSTPRPQSGHGAPPSMSSNYPSFSASATPNGNHSSPPPHSSHGMGMSGISPMKQSPRPMTSGSGIAGAPVLPPIRKLEPSPKLMGRSSPDAPIPPPVKCMTPEQAERRARENASFFNQGPGYAAHSQGHPMSSPSFDRIPPLGPAVTQQYPEPVPSPQRGGDASRQ</sequence>
<dbReference type="SMART" id="SM00249">
    <property type="entry name" value="PHD"/>
    <property type="match status" value="1"/>
</dbReference>
<dbReference type="InterPro" id="IPR001965">
    <property type="entry name" value="Znf_PHD"/>
</dbReference>
<dbReference type="InterPro" id="IPR058054">
    <property type="entry name" value="Znf_MS1-like"/>
</dbReference>
<organism evidence="7 8">
    <name type="scientific">Penicillium angulare</name>
    <dbReference type="NCBI Taxonomy" id="116970"/>
    <lineage>
        <taxon>Eukaryota</taxon>
        <taxon>Fungi</taxon>
        <taxon>Dikarya</taxon>
        <taxon>Ascomycota</taxon>
        <taxon>Pezizomycotina</taxon>
        <taxon>Eurotiomycetes</taxon>
        <taxon>Eurotiomycetidae</taxon>
        <taxon>Eurotiales</taxon>
        <taxon>Aspergillaceae</taxon>
        <taxon>Penicillium</taxon>
    </lineage>
</organism>
<dbReference type="GO" id="GO:0006355">
    <property type="term" value="P:regulation of DNA-templated transcription"/>
    <property type="evidence" value="ECO:0007669"/>
    <property type="project" value="InterPro"/>
</dbReference>
<feature type="region of interest" description="Disordered" evidence="5">
    <location>
        <begin position="313"/>
        <end position="375"/>
    </location>
</feature>
<evidence type="ECO:0000256" key="4">
    <source>
        <dbReference type="PROSITE-ProRule" id="PRU00146"/>
    </source>
</evidence>
<dbReference type="CDD" id="cd15556">
    <property type="entry name" value="PHD_MMD1_like"/>
    <property type="match status" value="1"/>
</dbReference>
<accession>A0A9W9FWV7</accession>
<dbReference type="PROSITE" id="PS50016">
    <property type="entry name" value="ZF_PHD_2"/>
    <property type="match status" value="1"/>
</dbReference>
<evidence type="ECO:0000256" key="5">
    <source>
        <dbReference type="SAM" id="MobiDB-lite"/>
    </source>
</evidence>
<dbReference type="Proteomes" id="UP001149165">
    <property type="component" value="Unassembled WGS sequence"/>
</dbReference>
<feature type="compositionally biased region" description="Basic and acidic residues" evidence="5">
    <location>
        <begin position="320"/>
        <end position="375"/>
    </location>
</feature>
<dbReference type="SUPFAM" id="SSF57903">
    <property type="entry name" value="FYVE/PHD zinc finger"/>
    <property type="match status" value="1"/>
</dbReference>
<evidence type="ECO:0000313" key="8">
    <source>
        <dbReference type="Proteomes" id="UP001149165"/>
    </source>
</evidence>
<feature type="compositionally biased region" description="Polar residues" evidence="5">
    <location>
        <begin position="535"/>
        <end position="551"/>
    </location>
</feature>
<feature type="region of interest" description="Disordered" evidence="5">
    <location>
        <begin position="489"/>
        <end position="867"/>
    </location>
</feature>
<dbReference type="PANTHER" id="PTHR14296:SF3">
    <property type="entry name" value="DIKAR, ISOFORM F"/>
    <property type="match status" value="1"/>
</dbReference>
<gene>
    <name evidence="7" type="ORF">N7456_004579</name>
</gene>
<feature type="compositionally biased region" description="Low complexity" evidence="5">
    <location>
        <begin position="502"/>
        <end position="514"/>
    </location>
</feature>
<evidence type="ECO:0000256" key="1">
    <source>
        <dbReference type="ARBA" id="ARBA00022723"/>
    </source>
</evidence>
<evidence type="ECO:0000259" key="6">
    <source>
        <dbReference type="PROSITE" id="PS50016"/>
    </source>
</evidence>
<name>A0A9W9FWV7_9EURO</name>
<proteinExistence type="predicted"/>
<feature type="compositionally biased region" description="Low complexity" evidence="5">
    <location>
        <begin position="741"/>
        <end position="753"/>
    </location>
</feature>
<dbReference type="InterPro" id="IPR019787">
    <property type="entry name" value="Znf_PHD-finger"/>
</dbReference>
<dbReference type="OrthoDB" id="303107at2759"/>
<feature type="region of interest" description="Disordered" evidence="5">
    <location>
        <begin position="1"/>
        <end position="23"/>
    </location>
</feature>
<dbReference type="PROSITE" id="PS01359">
    <property type="entry name" value="ZF_PHD_1"/>
    <property type="match status" value="1"/>
</dbReference>
<keyword evidence="2 4" id="KW-0863">Zinc-finger</keyword>
<feature type="region of interest" description="Disordered" evidence="5">
    <location>
        <begin position="189"/>
        <end position="239"/>
    </location>
</feature>
<reference evidence="7" key="2">
    <citation type="journal article" date="2023" name="IMA Fungus">
        <title>Comparative genomic study of the Penicillium genus elucidates a diverse pangenome and 15 lateral gene transfer events.</title>
        <authorList>
            <person name="Petersen C."/>
            <person name="Sorensen T."/>
            <person name="Nielsen M.R."/>
            <person name="Sondergaard T.E."/>
            <person name="Sorensen J.L."/>
            <person name="Fitzpatrick D.A."/>
            <person name="Frisvad J.C."/>
            <person name="Nielsen K.L."/>
        </authorList>
    </citation>
    <scope>NUCLEOTIDE SEQUENCE</scope>
    <source>
        <strain evidence="7">IBT 30069</strain>
    </source>
</reference>
<keyword evidence="3" id="KW-0862">Zinc</keyword>
<dbReference type="GO" id="GO:0008270">
    <property type="term" value="F:zinc ion binding"/>
    <property type="evidence" value="ECO:0007669"/>
    <property type="project" value="UniProtKB-KW"/>
</dbReference>
<keyword evidence="1" id="KW-0479">Metal-binding</keyword>
<evidence type="ECO:0000256" key="3">
    <source>
        <dbReference type="ARBA" id="ARBA00022833"/>
    </source>
</evidence>
<dbReference type="Gene3D" id="3.30.40.10">
    <property type="entry name" value="Zinc/RING finger domain, C3HC4 (zinc finger)"/>
    <property type="match status" value="1"/>
</dbReference>
<dbReference type="InterPro" id="IPR019786">
    <property type="entry name" value="Zinc_finger_PHD-type_CS"/>
</dbReference>
<dbReference type="InterPro" id="IPR011011">
    <property type="entry name" value="Znf_FYVE_PHD"/>
</dbReference>
<dbReference type="GO" id="GO:0031213">
    <property type="term" value="C:RSF complex"/>
    <property type="evidence" value="ECO:0007669"/>
    <property type="project" value="InterPro"/>
</dbReference>
<dbReference type="EMBL" id="JAPQKH010000003">
    <property type="protein sequence ID" value="KAJ5107904.1"/>
    <property type="molecule type" value="Genomic_DNA"/>
</dbReference>
<protein>
    <recommendedName>
        <fullName evidence="6">PHD-type domain-containing protein</fullName>
    </recommendedName>
</protein>
<dbReference type="InterPro" id="IPR028938">
    <property type="entry name" value="Rsf1-like"/>
</dbReference>
<dbReference type="PANTHER" id="PTHR14296">
    <property type="entry name" value="REMODELING AND SPACING FACTOR 1"/>
    <property type="match status" value="1"/>
</dbReference>
<comment type="caution">
    <text evidence="7">The sequence shown here is derived from an EMBL/GenBank/DDBJ whole genome shotgun (WGS) entry which is preliminary data.</text>
</comment>